<gene>
    <name evidence="1" type="ORF">KCG35_11435</name>
</gene>
<evidence type="ECO:0000313" key="2">
    <source>
        <dbReference type="Proteomes" id="UP000690515"/>
    </source>
</evidence>
<comment type="caution">
    <text evidence="1">The sequence shown here is derived from an EMBL/GenBank/DDBJ whole genome shotgun (WGS) entry which is preliminary data.</text>
</comment>
<organism evidence="1 2">
    <name type="scientific">Zooshikella harenae</name>
    <dbReference type="NCBI Taxonomy" id="2827238"/>
    <lineage>
        <taxon>Bacteria</taxon>
        <taxon>Pseudomonadati</taxon>
        <taxon>Pseudomonadota</taxon>
        <taxon>Gammaproteobacteria</taxon>
        <taxon>Oceanospirillales</taxon>
        <taxon>Zooshikellaceae</taxon>
        <taxon>Zooshikella</taxon>
    </lineage>
</organism>
<name>A0ABS5ZFB6_9GAMM</name>
<keyword evidence="2" id="KW-1185">Reference proteome</keyword>
<dbReference type="EMBL" id="JAGSOY010000023">
    <property type="protein sequence ID" value="MBU2711672.1"/>
    <property type="molecule type" value="Genomic_DNA"/>
</dbReference>
<evidence type="ECO:0000313" key="1">
    <source>
        <dbReference type="EMBL" id="MBU2711672.1"/>
    </source>
</evidence>
<dbReference type="RefSeq" id="WP_215819831.1">
    <property type="nucleotide sequence ID" value="NZ_JAGSOY010000023.1"/>
</dbReference>
<protein>
    <submittedName>
        <fullName evidence="1">Uncharacterized protein</fullName>
    </submittedName>
</protein>
<sequence>MKIDNKLDSIASILSKLNKKKSGKASSLSSINKQEDSVHDVLASTFSKTNINDLSDRELCNKLVSILLLDKLGAENVSEDMVNRVSQTLYDIINNQSSFIELRKLIHNL</sequence>
<accession>A0ABS5ZFB6</accession>
<dbReference type="Proteomes" id="UP000690515">
    <property type="component" value="Unassembled WGS sequence"/>
</dbReference>
<reference evidence="1 2" key="1">
    <citation type="submission" date="2021-04" db="EMBL/GenBank/DDBJ databases">
        <authorList>
            <person name="Pira H."/>
            <person name="Risdian C."/>
            <person name="Wink J."/>
        </authorList>
    </citation>
    <scope>NUCLEOTIDE SEQUENCE [LARGE SCALE GENOMIC DNA]</scope>
    <source>
        <strain evidence="1 2">WH53</strain>
    </source>
</reference>
<proteinExistence type="predicted"/>